<evidence type="ECO:0000313" key="7">
    <source>
        <dbReference type="Proteomes" id="UP000272729"/>
    </source>
</evidence>
<dbReference type="InterPro" id="IPR011712">
    <property type="entry name" value="Sig_transdc_His_kin_sub3_dim/P"/>
</dbReference>
<proteinExistence type="predicted"/>
<dbReference type="Pfam" id="PF07730">
    <property type="entry name" value="HisKA_3"/>
    <property type="match status" value="1"/>
</dbReference>
<keyword evidence="3" id="KW-0902">Two-component regulatory system</keyword>
<feature type="domain" description="Signal transduction histidine kinase subgroup 3 dimerisation and phosphoacceptor" evidence="5">
    <location>
        <begin position="209"/>
        <end position="275"/>
    </location>
</feature>
<dbReference type="GO" id="GO:0016020">
    <property type="term" value="C:membrane"/>
    <property type="evidence" value="ECO:0007669"/>
    <property type="project" value="InterPro"/>
</dbReference>
<dbReference type="AlphaFoldDB" id="A0A495XAT2"/>
<dbReference type="EMBL" id="RBXR01000001">
    <property type="protein sequence ID" value="RKT70205.1"/>
    <property type="molecule type" value="Genomic_DNA"/>
</dbReference>
<keyword evidence="1" id="KW-0808">Transferase</keyword>
<reference evidence="6 7" key="1">
    <citation type="submission" date="2018-10" db="EMBL/GenBank/DDBJ databases">
        <title>Sequencing the genomes of 1000 actinobacteria strains.</title>
        <authorList>
            <person name="Klenk H.-P."/>
        </authorList>
    </citation>
    <scope>NUCLEOTIDE SEQUENCE [LARGE SCALE GENOMIC DNA]</scope>
    <source>
        <strain evidence="6 7">DSM 43911</strain>
    </source>
</reference>
<accession>A0A495XAT2</accession>
<dbReference type="Proteomes" id="UP000272729">
    <property type="component" value="Unassembled WGS sequence"/>
</dbReference>
<dbReference type="GO" id="GO:0046983">
    <property type="term" value="F:protein dimerization activity"/>
    <property type="evidence" value="ECO:0007669"/>
    <property type="project" value="InterPro"/>
</dbReference>
<evidence type="ECO:0000256" key="2">
    <source>
        <dbReference type="ARBA" id="ARBA00022777"/>
    </source>
</evidence>
<protein>
    <submittedName>
        <fullName evidence="6">Two-component system sensor histidine kinase DesK</fullName>
    </submittedName>
</protein>
<dbReference type="CDD" id="cd16917">
    <property type="entry name" value="HATPase_UhpB-NarQ-NarX-like"/>
    <property type="match status" value="1"/>
</dbReference>
<comment type="caution">
    <text evidence="6">The sequence shown here is derived from an EMBL/GenBank/DDBJ whole genome shotgun (WGS) entry which is preliminary data.</text>
</comment>
<keyword evidence="7" id="KW-1185">Reference proteome</keyword>
<dbReference type="PANTHER" id="PTHR24421:SF63">
    <property type="entry name" value="SENSOR HISTIDINE KINASE DESK"/>
    <property type="match status" value="1"/>
</dbReference>
<evidence type="ECO:0000259" key="5">
    <source>
        <dbReference type="Pfam" id="PF07730"/>
    </source>
</evidence>
<dbReference type="GO" id="GO:0000155">
    <property type="term" value="F:phosphorelay sensor kinase activity"/>
    <property type="evidence" value="ECO:0007669"/>
    <property type="project" value="InterPro"/>
</dbReference>
<dbReference type="PANTHER" id="PTHR24421">
    <property type="entry name" value="NITRATE/NITRITE SENSOR PROTEIN NARX-RELATED"/>
    <property type="match status" value="1"/>
</dbReference>
<dbReference type="Gene3D" id="3.30.565.10">
    <property type="entry name" value="Histidine kinase-like ATPase, C-terminal domain"/>
    <property type="match status" value="1"/>
</dbReference>
<name>A0A495XAT2_9PSEU</name>
<evidence type="ECO:0000256" key="3">
    <source>
        <dbReference type="ARBA" id="ARBA00023012"/>
    </source>
</evidence>
<keyword evidence="2 6" id="KW-0418">Kinase</keyword>
<evidence type="ECO:0000313" key="6">
    <source>
        <dbReference type="EMBL" id="RKT70205.1"/>
    </source>
</evidence>
<gene>
    <name evidence="6" type="ORF">DFJ66_3461</name>
</gene>
<evidence type="ECO:0000256" key="1">
    <source>
        <dbReference type="ARBA" id="ARBA00022679"/>
    </source>
</evidence>
<evidence type="ECO:0000256" key="4">
    <source>
        <dbReference type="SAM" id="Phobius"/>
    </source>
</evidence>
<dbReference type="Gene3D" id="1.20.5.1930">
    <property type="match status" value="1"/>
</dbReference>
<feature type="transmembrane region" description="Helical" evidence="4">
    <location>
        <begin position="166"/>
        <end position="188"/>
    </location>
</feature>
<dbReference type="InterPro" id="IPR036890">
    <property type="entry name" value="HATPase_C_sf"/>
</dbReference>
<keyword evidence="4" id="KW-0812">Transmembrane</keyword>
<dbReference type="InterPro" id="IPR050482">
    <property type="entry name" value="Sensor_HK_TwoCompSys"/>
</dbReference>
<keyword evidence="4" id="KW-0472">Membrane</keyword>
<sequence>MVVALRSASLMRVIAAPADALSNPRMRRARLFTIVGIAGGVAVCLVLAGVGLREEPNALRNALGALGLLTFVAALGGALYRSVTPNLPKTTGTKLLIAFGAAAVLSVPLVAPVGVPHWHTWTFVGASIIGVAPLLLRPWAAAALMAGAVAVSAGSAWLFGGDVPSQVGVTVALGLSVAAWNALHLWGWTFLVQAQEGRDALTRLAATEERLRFARDVHDLLGHNLSVIALKAELASRLALVDGERASQEADEVRALAAAALTEMREVVHGYRRVDLRDQVLAVAQVLRSSGVRCTVTQPDEDLPPALAAPLVSVLREAGTNVMRHSKADWCTIEVVREDAGARLTVVNDGAGDAGPDERSSGLRGLADRLGDVGGTLRTWREDGMFTLEAIVRADT</sequence>
<keyword evidence="4" id="KW-1133">Transmembrane helix</keyword>
<organism evidence="6 7">
    <name type="scientific">Saccharothrix variisporea</name>
    <dbReference type="NCBI Taxonomy" id="543527"/>
    <lineage>
        <taxon>Bacteria</taxon>
        <taxon>Bacillati</taxon>
        <taxon>Actinomycetota</taxon>
        <taxon>Actinomycetes</taxon>
        <taxon>Pseudonocardiales</taxon>
        <taxon>Pseudonocardiaceae</taxon>
        <taxon>Saccharothrix</taxon>
    </lineage>
</organism>
<feature type="transmembrane region" description="Helical" evidence="4">
    <location>
        <begin position="62"/>
        <end position="83"/>
    </location>
</feature>
<feature type="transmembrane region" description="Helical" evidence="4">
    <location>
        <begin position="31"/>
        <end position="50"/>
    </location>
</feature>
<feature type="transmembrane region" description="Helical" evidence="4">
    <location>
        <begin position="143"/>
        <end position="160"/>
    </location>
</feature>
<feature type="transmembrane region" description="Helical" evidence="4">
    <location>
        <begin position="95"/>
        <end position="112"/>
    </location>
</feature>
<dbReference type="SUPFAM" id="SSF55874">
    <property type="entry name" value="ATPase domain of HSP90 chaperone/DNA topoisomerase II/histidine kinase"/>
    <property type="match status" value="1"/>
</dbReference>